<feature type="region of interest" description="Disordered" evidence="1">
    <location>
        <begin position="28"/>
        <end position="100"/>
    </location>
</feature>
<sequence>MTPLRRLALLAPGALLLAALAAPALAISDRRDQPTQADIPNGTGTTSEVAPPQALKPGTQVMPGDTGLTGSTNPRTNPLDHIDPKERRATGGGNGAGDGR</sequence>
<feature type="compositionally biased region" description="Polar residues" evidence="1">
    <location>
        <begin position="34"/>
        <end position="48"/>
    </location>
</feature>
<accession>A0ABQ4QZH9</accession>
<dbReference type="RefSeq" id="WP_128562207.1">
    <property type="nucleotide sequence ID" value="NZ_BPQH01000008.1"/>
</dbReference>
<proteinExistence type="predicted"/>
<feature type="chain" id="PRO_5046222053" evidence="2">
    <location>
        <begin position="27"/>
        <end position="100"/>
    </location>
</feature>
<feature type="signal peptide" evidence="2">
    <location>
        <begin position="1"/>
        <end position="26"/>
    </location>
</feature>
<dbReference type="EMBL" id="BPQH01000008">
    <property type="protein sequence ID" value="GJD50046.1"/>
    <property type="molecule type" value="Genomic_DNA"/>
</dbReference>
<evidence type="ECO:0000256" key="1">
    <source>
        <dbReference type="SAM" id="MobiDB-lite"/>
    </source>
</evidence>
<reference evidence="3" key="1">
    <citation type="journal article" date="2021" name="Front. Microbiol.">
        <title>Comprehensive Comparative Genomics and Phenotyping of Methylobacterium Species.</title>
        <authorList>
            <person name="Alessa O."/>
            <person name="Ogura Y."/>
            <person name="Fujitani Y."/>
            <person name="Takami H."/>
            <person name="Hayashi T."/>
            <person name="Sahin N."/>
            <person name="Tani A."/>
        </authorList>
    </citation>
    <scope>NUCLEOTIDE SEQUENCE</scope>
    <source>
        <strain evidence="3">KCTC 52305</strain>
    </source>
</reference>
<feature type="compositionally biased region" description="Basic and acidic residues" evidence="1">
    <location>
        <begin position="78"/>
        <end position="89"/>
    </location>
</feature>
<reference evidence="3" key="2">
    <citation type="submission" date="2021-08" db="EMBL/GenBank/DDBJ databases">
        <authorList>
            <person name="Tani A."/>
            <person name="Ola A."/>
            <person name="Ogura Y."/>
            <person name="Katsura K."/>
            <person name="Hayashi T."/>
        </authorList>
    </citation>
    <scope>NUCLEOTIDE SEQUENCE</scope>
    <source>
        <strain evidence="3">KCTC 52305</strain>
    </source>
</reference>
<evidence type="ECO:0000313" key="4">
    <source>
        <dbReference type="Proteomes" id="UP001055167"/>
    </source>
</evidence>
<evidence type="ECO:0000256" key="2">
    <source>
        <dbReference type="SAM" id="SignalP"/>
    </source>
</evidence>
<organism evidence="3 4">
    <name type="scientific">Methylobacterium crusticola</name>
    <dbReference type="NCBI Taxonomy" id="1697972"/>
    <lineage>
        <taxon>Bacteria</taxon>
        <taxon>Pseudomonadati</taxon>
        <taxon>Pseudomonadota</taxon>
        <taxon>Alphaproteobacteria</taxon>
        <taxon>Hyphomicrobiales</taxon>
        <taxon>Methylobacteriaceae</taxon>
        <taxon>Methylobacterium</taxon>
    </lineage>
</organism>
<keyword evidence="4" id="KW-1185">Reference proteome</keyword>
<dbReference type="Proteomes" id="UP001055167">
    <property type="component" value="Unassembled WGS sequence"/>
</dbReference>
<keyword evidence="2" id="KW-0732">Signal</keyword>
<feature type="compositionally biased region" description="Gly residues" evidence="1">
    <location>
        <begin position="90"/>
        <end position="100"/>
    </location>
</feature>
<gene>
    <name evidence="3" type="ORF">OPKNFCMD_2782</name>
</gene>
<comment type="caution">
    <text evidence="3">The sequence shown here is derived from an EMBL/GenBank/DDBJ whole genome shotgun (WGS) entry which is preliminary data.</text>
</comment>
<evidence type="ECO:0000313" key="3">
    <source>
        <dbReference type="EMBL" id="GJD50046.1"/>
    </source>
</evidence>
<name>A0ABQ4QZH9_9HYPH</name>
<protein>
    <submittedName>
        <fullName evidence="3">Uncharacterized protein</fullName>
    </submittedName>
</protein>